<dbReference type="EMBL" id="QMQA01000255">
    <property type="protein sequence ID" value="RLE11408.1"/>
    <property type="molecule type" value="Genomic_DNA"/>
</dbReference>
<dbReference type="GO" id="GO:0006412">
    <property type="term" value="P:translation"/>
    <property type="evidence" value="ECO:0007669"/>
    <property type="project" value="InterPro"/>
</dbReference>
<evidence type="ECO:0000256" key="4">
    <source>
        <dbReference type="ARBA" id="ARBA00022980"/>
    </source>
</evidence>
<sequence>MARVKRGIIHTKKRKKILRLAKGYRGGRSNLYTQAKEAVKKSLFHSYIGRKVKKRDFRRLWIARINAAVRKEGISYSRFIKGLKEANVNLNRKMLSEMAVNHPQDFSKLVEVVKSSMKE</sequence>
<dbReference type="GO" id="GO:0019843">
    <property type="term" value="F:rRNA binding"/>
    <property type="evidence" value="ECO:0007669"/>
    <property type="project" value="UniProtKB-UniRule"/>
</dbReference>
<dbReference type="InterPro" id="IPR049946">
    <property type="entry name" value="RIBOSOMAL_L20_CS"/>
</dbReference>
<dbReference type="Gene3D" id="1.10.1900.20">
    <property type="entry name" value="Ribosomal protein L20"/>
    <property type="match status" value="1"/>
</dbReference>
<evidence type="ECO:0000313" key="10">
    <source>
        <dbReference type="Proteomes" id="UP000280417"/>
    </source>
</evidence>
<evidence type="ECO:0000256" key="3">
    <source>
        <dbReference type="ARBA" id="ARBA00022884"/>
    </source>
</evidence>
<evidence type="ECO:0000256" key="8">
    <source>
        <dbReference type="RuleBase" id="RU000560"/>
    </source>
</evidence>
<protein>
    <recommendedName>
        <fullName evidence="6 7">Large ribosomal subunit protein bL20</fullName>
    </recommendedName>
</protein>
<dbReference type="CDD" id="cd07026">
    <property type="entry name" value="Ribosomal_L20"/>
    <property type="match status" value="1"/>
</dbReference>
<keyword evidence="4 7" id="KW-0689">Ribosomal protein</keyword>
<dbReference type="Gene3D" id="6.10.160.10">
    <property type="match status" value="1"/>
</dbReference>
<dbReference type="PRINTS" id="PR00062">
    <property type="entry name" value="RIBOSOMALL20"/>
</dbReference>
<keyword evidence="5 7" id="KW-0687">Ribonucleoprotein</keyword>
<comment type="caution">
    <text evidence="9">The sequence shown here is derived from an EMBL/GenBank/DDBJ whole genome shotgun (WGS) entry which is preliminary data.</text>
</comment>
<evidence type="ECO:0000256" key="7">
    <source>
        <dbReference type="HAMAP-Rule" id="MF_00382"/>
    </source>
</evidence>
<comment type="similarity">
    <text evidence="1 7 8">Belongs to the bacterial ribosomal protein bL20 family.</text>
</comment>
<dbReference type="FunFam" id="1.10.1900.20:FF:000001">
    <property type="entry name" value="50S ribosomal protein L20"/>
    <property type="match status" value="1"/>
</dbReference>
<dbReference type="AlphaFoldDB" id="A0A662D979"/>
<evidence type="ECO:0000313" key="9">
    <source>
        <dbReference type="EMBL" id="RLE11408.1"/>
    </source>
</evidence>
<evidence type="ECO:0000256" key="5">
    <source>
        <dbReference type="ARBA" id="ARBA00023274"/>
    </source>
</evidence>
<dbReference type="NCBIfam" id="TIGR01032">
    <property type="entry name" value="rplT_bact"/>
    <property type="match status" value="1"/>
</dbReference>
<dbReference type="InterPro" id="IPR035566">
    <property type="entry name" value="Ribosomal_protein_bL20_C"/>
</dbReference>
<dbReference type="GO" id="GO:0003735">
    <property type="term" value="F:structural constituent of ribosome"/>
    <property type="evidence" value="ECO:0007669"/>
    <property type="project" value="InterPro"/>
</dbReference>
<dbReference type="GO" id="GO:0000027">
    <property type="term" value="P:ribosomal large subunit assembly"/>
    <property type="evidence" value="ECO:0007669"/>
    <property type="project" value="UniProtKB-UniRule"/>
</dbReference>
<reference evidence="9 10" key="1">
    <citation type="submission" date="2018-06" db="EMBL/GenBank/DDBJ databases">
        <title>Extensive metabolic versatility and redundancy in microbially diverse, dynamic hydrothermal sediments.</title>
        <authorList>
            <person name="Dombrowski N."/>
            <person name="Teske A."/>
            <person name="Baker B.J."/>
        </authorList>
    </citation>
    <scope>NUCLEOTIDE SEQUENCE [LARGE SCALE GENOMIC DNA]</scope>
    <source>
        <strain evidence="9">B3_G15</strain>
    </source>
</reference>
<gene>
    <name evidence="7" type="primary">rplT</name>
    <name evidence="9" type="ORF">DRJ04_08120</name>
</gene>
<dbReference type="Proteomes" id="UP000280417">
    <property type="component" value="Unassembled WGS sequence"/>
</dbReference>
<dbReference type="PANTHER" id="PTHR10986">
    <property type="entry name" value="39S RIBOSOMAL PROTEIN L20"/>
    <property type="match status" value="1"/>
</dbReference>
<dbReference type="InterPro" id="IPR005813">
    <property type="entry name" value="Ribosomal_bL20"/>
</dbReference>
<evidence type="ECO:0000256" key="6">
    <source>
        <dbReference type="ARBA" id="ARBA00035172"/>
    </source>
</evidence>
<dbReference type="GO" id="GO:1990904">
    <property type="term" value="C:ribonucleoprotein complex"/>
    <property type="evidence" value="ECO:0007669"/>
    <property type="project" value="UniProtKB-KW"/>
</dbReference>
<name>A0A662D979_UNCAE</name>
<accession>A0A662D979</accession>
<dbReference type="HAMAP" id="MF_00382">
    <property type="entry name" value="Ribosomal_bL20"/>
    <property type="match status" value="1"/>
</dbReference>
<dbReference type="SUPFAM" id="SSF74731">
    <property type="entry name" value="Ribosomal protein L20"/>
    <property type="match status" value="1"/>
</dbReference>
<keyword evidence="3 7" id="KW-0694">RNA-binding</keyword>
<evidence type="ECO:0000256" key="1">
    <source>
        <dbReference type="ARBA" id="ARBA00007698"/>
    </source>
</evidence>
<proteinExistence type="inferred from homology"/>
<dbReference type="Pfam" id="PF00453">
    <property type="entry name" value="Ribosomal_L20"/>
    <property type="match status" value="1"/>
</dbReference>
<dbReference type="GO" id="GO:0005840">
    <property type="term" value="C:ribosome"/>
    <property type="evidence" value="ECO:0007669"/>
    <property type="project" value="UniProtKB-KW"/>
</dbReference>
<dbReference type="PROSITE" id="PS00937">
    <property type="entry name" value="RIBOSOMAL_L20"/>
    <property type="match status" value="1"/>
</dbReference>
<comment type="function">
    <text evidence="7 8">Binds directly to 23S ribosomal RNA and is necessary for the in vitro assembly process of the 50S ribosomal subunit. It is not involved in the protein synthesizing functions of that subunit.</text>
</comment>
<keyword evidence="2 7" id="KW-0699">rRNA-binding</keyword>
<evidence type="ECO:0000256" key="2">
    <source>
        <dbReference type="ARBA" id="ARBA00022730"/>
    </source>
</evidence>
<organism evidence="9 10">
    <name type="scientific">Aerophobetes bacterium</name>
    <dbReference type="NCBI Taxonomy" id="2030807"/>
    <lineage>
        <taxon>Bacteria</taxon>
        <taxon>Candidatus Aerophobota</taxon>
    </lineage>
</organism>